<dbReference type="GO" id="GO:0003677">
    <property type="term" value="F:DNA binding"/>
    <property type="evidence" value="ECO:0007669"/>
    <property type="project" value="UniProtKB-KW"/>
</dbReference>
<dbReference type="SUPFAM" id="SSF47413">
    <property type="entry name" value="lambda repressor-like DNA-binding domains"/>
    <property type="match status" value="1"/>
</dbReference>
<dbReference type="Proteomes" id="UP001501563">
    <property type="component" value="Unassembled WGS sequence"/>
</dbReference>
<keyword evidence="7" id="KW-1185">Reference proteome</keyword>
<name>A0ABP7LHI2_9ACTN</name>
<evidence type="ECO:0000256" key="3">
    <source>
        <dbReference type="ARBA" id="ARBA00023125"/>
    </source>
</evidence>
<dbReference type="RefSeq" id="WP_345554055.1">
    <property type="nucleotide sequence ID" value="NZ_BAAAZA010000049.1"/>
</dbReference>
<evidence type="ECO:0000256" key="1">
    <source>
        <dbReference type="ARBA" id="ARBA00022491"/>
    </source>
</evidence>
<evidence type="ECO:0000313" key="6">
    <source>
        <dbReference type="EMBL" id="GAA3902014.1"/>
    </source>
</evidence>
<organism evidence="6 7">
    <name type="scientific">Streptomyces lannensis</name>
    <dbReference type="NCBI Taxonomy" id="766498"/>
    <lineage>
        <taxon>Bacteria</taxon>
        <taxon>Bacillati</taxon>
        <taxon>Actinomycetota</taxon>
        <taxon>Actinomycetes</taxon>
        <taxon>Kitasatosporales</taxon>
        <taxon>Streptomycetaceae</taxon>
        <taxon>Streptomyces</taxon>
    </lineage>
</organism>
<dbReference type="Pfam" id="PF13377">
    <property type="entry name" value="Peripla_BP_3"/>
    <property type="match status" value="1"/>
</dbReference>
<dbReference type="InterPro" id="IPR010982">
    <property type="entry name" value="Lambda_DNA-bd_dom_sf"/>
</dbReference>
<reference evidence="7" key="1">
    <citation type="journal article" date="2019" name="Int. J. Syst. Evol. Microbiol.">
        <title>The Global Catalogue of Microorganisms (GCM) 10K type strain sequencing project: providing services to taxonomists for standard genome sequencing and annotation.</title>
        <authorList>
            <consortium name="The Broad Institute Genomics Platform"/>
            <consortium name="The Broad Institute Genome Sequencing Center for Infectious Disease"/>
            <person name="Wu L."/>
            <person name="Ma J."/>
        </authorList>
    </citation>
    <scope>NUCLEOTIDE SEQUENCE [LARGE SCALE GENOMIC DNA]</scope>
    <source>
        <strain evidence="7">JCM 16578</strain>
    </source>
</reference>
<proteinExistence type="predicted"/>
<keyword evidence="1" id="KW-0678">Repressor</keyword>
<dbReference type="InterPro" id="IPR028082">
    <property type="entry name" value="Peripla_BP_I"/>
</dbReference>
<dbReference type="CDD" id="cd06267">
    <property type="entry name" value="PBP1_LacI_sugar_binding-like"/>
    <property type="match status" value="1"/>
</dbReference>
<evidence type="ECO:0000256" key="4">
    <source>
        <dbReference type="ARBA" id="ARBA00023163"/>
    </source>
</evidence>
<evidence type="ECO:0000256" key="2">
    <source>
        <dbReference type="ARBA" id="ARBA00023015"/>
    </source>
</evidence>
<dbReference type="PANTHER" id="PTHR30146:SF148">
    <property type="entry name" value="HTH-TYPE TRANSCRIPTIONAL REPRESSOR PURR-RELATED"/>
    <property type="match status" value="1"/>
</dbReference>
<dbReference type="SMART" id="SM00354">
    <property type="entry name" value="HTH_LACI"/>
    <property type="match status" value="1"/>
</dbReference>
<dbReference type="PANTHER" id="PTHR30146">
    <property type="entry name" value="LACI-RELATED TRANSCRIPTIONAL REPRESSOR"/>
    <property type="match status" value="1"/>
</dbReference>
<sequence>MTAAPTVYDVAERAGVSIATVSRVYRTPDSVRASTRERVLAAARELGYVPSGNARGLASRSTGVIGLCFPDYGDPAADTEDDDTAMLYSDQIIRGMERAARRHGYALLIAASLKGGAAGLVAKVAGRVDGFAVMARTVPTEELEVISRRMPVVMLAGPREGTAFLDHLDHIEVANEDGQHELTRHLLVDHGVRRPAYIGTIEQSPDVQARFDGFRLACREAGVETGDEPALRLGRLTQEEGARAAARLCESPGELPDAFVFANDQTAVGALRELERRGLSVPDDVIVTGFDGIPLSRLVRPALTTVRQPMVRMGEEATELLVRRLSSKGEGEPVSRVLPVSVARRASCGCTETTPTL</sequence>
<dbReference type="CDD" id="cd01392">
    <property type="entry name" value="HTH_LacI"/>
    <property type="match status" value="1"/>
</dbReference>
<evidence type="ECO:0000259" key="5">
    <source>
        <dbReference type="PROSITE" id="PS50932"/>
    </source>
</evidence>
<keyword evidence="3 6" id="KW-0238">DNA-binding</keyword>
<accession>A0ABP7LHI2</accession>
<dbReference type="EMBL" id="BAAAZA010000049">
    <property type="protein sequence ID" value="GAA3902014.1"/>
    <property type="molecule type" value="Genomic_DNA"/>
</dbReference>
<dbReference type="SUPFAM" id="SSF53822">
    <property type="entry name" value="Periplasmic binding protein-like I"/>
    <property type="match status" value="1"/>
</dbReference>
<feature type="domain" description="HTH lacI-type" evidence="5">
    <location>
        <begin position="5"/>
        <end position="59"/>
    </location>
</feature>
<dbReference type="Pfam" id="PF00356">
    <property type="entry name" value="LacI"/>
    <property type="match status" value="1"/>
</dbReference>
<dbReference type="InterPro" id="IPR046335">
    <property type="entry name" value="LacI/GalR-like_sensor"/>
</dbReference>
<keyword evidence="4" id="KW-0804">Transcription</keyword>
<protein>
    <submittedName>
        <fullName evidence="6">LacI family DNA-binding transcriptional regulator</fullName>
    </submittedName>
</protein>
<dbReference type="PROSITE" id="PS50932">
    <property type="entry name" value="HTH_LACI_2"/>
    <property type="match status" value="1"/>
</dbReference>
<gene>
    <name evidence="6" type="ORF">GCM10022207_83710</name>
</gene>
<dbReference type="Gene3D" id="1.10.260.40">
    <property type="entry name" value="lambda repressor-like DNA-binding domains"/>
    <property type="match status" value="1"/>
</dbReference>
<keyword evidence="2" id="KW-0805">Transcription regulation</keyword>
<dbReference type="Gene3D" id="3.40.50.2300">
    <property type="match status" value="2"/>
</dbReference>
<evidence type="ECO:0000313" key="7">
    <source>
        <dbReference type="Proteomes" id="UP001501563"/>
    </source>
</evidence>
<comment type="caution">
    <text evidence="6">The sequence shown here is derived from an EMBL/GenBank/DDBJ whole genome shotgun (WGS) entry which is preliminary data.</text>
</comment>
<dbReference type="InterPro" id="IPR000843">
    <property type="entry name" value="HTH_LacI"/>
</dbReference>